<name>A0ABS5DSP2_9BURK</name>
<evidence type="ECO:0000313" key="2">
    <source>
        <dbReference type="Proteomes" id="UP000672097"/>
    </source>
</evidence>
<sequence>MNQIELESQLNTLDEWIRQNQAPAIARFSSVAKKPCSVHVMHAHLGKNNNTFVDSVRTQFLSPEDFISKWIEGLHGKLAKIQTGAKRRYEGKIFSEEILFEALQDDLLREYTFKFLTRNFYRNFQARIRSKPNEELWSIWFGAGNLCWGLVISPTRRNEEWTNDKSQMRRESYHYWTIGHVLATGLIDPTSPEPVSFANISEFAVFYRSILKRVSNSLYEQAIYDKYIDYIKASTQPSDVPLLIPELRYAGKEKMHEHRLDFSVLNVHTSTLTGFELSPASTHISVAGIKDKTQVAVNAQLAKDWEKEVDKRNDYFEKYGITTITFADRDLKDVDSCFSKIKYFLDQRAKKQVSISEALNNLSKLRINKTNQNMP</sequence>
<evidence type="ECO:0000313" key="1">
    <source>
        <dbReference type="EMBL" id="MBQ0934164.1"/>
    </source>
</evidence>
<keyword evidence="2" id="KW-1185">Reference proteome</keyword>
<evidence type="ECO:0008006" key="3">
    <source>
        <dbReference type="Google" id="ProtNLM"/>
    </source>
</evidence>
<organism evidence="1 2">
    <name type="scientific">Ideonella paludis</name>
    <dbReference type="NCBI Taxonomy" id="1233411"/>
    <lineage>
        <taxon>Bacteria</taxon>
        <taxon>Pseudomonadati</taxon>
        <taxon>Pseudomonadota</taxon>
        <taxon>Betaproteobacteria</taxon>
        <taxon>Burkholderiales</taxon>
        <taxon>Sphaerotilaceae</taxon>
        <taxon>Ideonella</taxon>
    </lineage>
</organism>
<accession>A0ABS5DSP2</accession>
<gene>
    <name evidence="1" type="ORF">KAK11_02410</name>
</gene>
<protein>
    <recommendedName>
        <fullName evidence="3">Topoisomerase II</fullName>
    </recommendedName>
</protein>
<proteinExistence type="predicted"/>
<dbReference type="EMBL" id="JAGQDG010000001">
    <property type="protein sequence ID" value="MBQ0934164.1"/>
    <property type="molecule type" value="Genomic_DNA"/>
</dbReference>
<dbReference type="Proteomes" id="UP000672097">
    <property type="component" value="Unassembled WGS sequence"/>
</dbReference>
<dbReference type="RefSeq" id="WP_210805768.1">
    <property type="nucleotide sequence ID" value="NZ_JAGQDG010000001.1"/>
</dbReference>
<reference evidence="1 2" key="1">
    <citation type="submission" date="2021-04" db="EMBL/GenBank/DDBJ databases">
        <title>The genome sequence of type strain Ideonella paludis KCTC 32238.</title>
        <authorList>
            <person name="Liu Y."/>
        </authorList>
    </citation>
    <scope>NUCLEOTIDE SEQUENCE [LARGE SCALE GENOMIC DNA]</scope>
    <source>
        <strain evidence="1 2">KCTC 32238</strain>
    </source>
</reference>
<comment type="caution">
    <text evidence="1">The sequence shown here is derived from an EMBL/GenBank/DDBJ whole genome shotgun (WGS) entry which is preliminary data.</text>
</comment>